<organism evidence="7 8">
    <name type="scientific">Aegilops tauschii subsp. strangulata</name>
    <name type="common">Goatgrass</name>
    <dbReference type="NCBI Taxonomy" id="200361"/>
    <lineage>
        <taxon>Eukaryota</taxon>
        <taxon>Viridiplantae</taxon>
        <taxon>Streptophyta</taxon>
        <taxon>Embryophyta</taxon>
        <taxon>Tracheophyta</taxon>
        <taxon>Spermatophyta</taxon>
        <taxon>Magnoliopsida</taxon>
        <taxon>Liliopsida</taxon>
        <taxon>Poales</taxon>
        <taxon>Poaceae</taxon>
        <taxon>BOP clade</taxon>
        <taxon>Pooideae</taxon>
        <taxon>Triticodae</taxon>
        <taxon>Triticeae</taxon>
        <taxon>Triticinae</taxon>
        <taxon>Aegilops</taxon>
    </lineage>
</organism>
<evidence type="ECO:0000256" key="1">
    <source>
        <dbReference type="ARBA" id="ARBA00004141"/>
    </source>
</evidence>
<comment type="subcellular location">
    <subcellularLocation>
        <location evidence="1">Membrane</location>
        <topology evidence="1">Multi-pass membrane protein</topology>
    </subcellularLocation>
</comment>
<evidence type="ECO:0000256" key="2">
    <source>
        <dbReference type="ARBA" id="ARBA00022692"/>
    </source>
</evidence>
<dbReference type="AlphaFoldDB" id="A0A453BFJ9"/>
<dbReference type="Gramene" id="AET2Gv20486100.3">
    <property type="protein sequence ID" value="AET2Gv20486100.3"/>
    <property type="gene ID" value="AET2Gv20486100"/>
</dbReference>
<dbReference type="STRING" id="200361.A0A453BFJ9"/>
<feature type="compositionally biased region" description="Basic and acidic residues" evidence="5">
    <location>
        <begin position="60"/>
        <end position="69"/>
    </location>
</feature>
<dbReference type="Proteomes" id="UP000015105">
    <property type="component" value="Chromosome 2D"/>
</dbReference>
<proteinExistence type="predicted"/>
<dbReference type="SMART" id="SM01417">
    <property type="entry name" value="Solute_trans_a"/>
    <property type="match status" value="1"/>
</dbReference>
<feature type="compositionally biased region" description="Basic residues" evidence="5">
    <location>
        <begin position="38"/>
        <end position="59"/>
    </location>
</feature>
<keyword evidence="4 6" id="KW-0472">Membrane</keyword>
<feature type="transmembrane region" description="Helical" evidence="6">
    <location>
        <begin position="272"/>
        <end position="300"/>
    </location>
</feature>
<feature type="transmembrane region" description="Helical" evidence="6">
    <location>
        <begin position="353"/>
        <end position="374"/>
    </location>
</feature>
<keyword evidence="8" id="KW-1185">Reference proteome</keyword>
<dbReference type="InterPro" id="IPR005178">
    <property type="entry name" value="Ostalpha/TMEM184C"/>
</dbReference>
<evidence type="ECO:0000256" key="6">
    <source>
        <dbReference type="SAM" id="Phobius"/>
    </source>
</evidence>
<reference evidence="7" key="4">
    <citation type="submission" date="2019-03" db="UniProtKB">
        <authorList>
            <consortium name="EnsemblPlants"/>
        </authorList>
    </citation>
    <scope>IDENTIFICATION</scope>
</reference>
<dbReference type="PANTHER" id="PTHR23423">
    <property type="entry name" value="ORGANIC SOLUTE TRANSPORTER-RELATED"/>
    <property type="match status" value="1"/>
</dbReference>
<reference evidence="7" key="5">
    <citation type="journal article" date="2021" name="G3 (Bethesda)">
        <title>Aegilops tauschii genome assembly Aet v5.0 features greater sequence contiguity and improved annotation.</title>
        <authorList>
            <person name="Wang L."/>
            <person name="Zhu T."/>
            <person name="Rodriguez J.C."/>
            <person name="Deal K.R."/>
            <person name="Dubcovsky J."/>
            <person name="McGuire P.E."/>
            <person name="Lux T."/>
            <person name="Spannagl M."/>
            <person name="Mayer K.F.X."/>
            <person name="Baldrich P."/>
            <person name="Meyers B.C."/>
            <person name="Huo N."/>
            <person name="Gu Y.Q."/>
            <person name="Zhou H."/>
            <person name="Devos K.M."/>
            <person name="Bennetzen J.L."/>
            <person name="Unver T."/>
            <person name="Budak H."/>
            <person name="Gulick P.J."/>
            <person name="Galiba G."/>
            <person name="Kalapos B."/>
            <person name="Nelson D.R."/>
            <person name="Li P."/>
            <person name="You F.M."/>
            <person name="Luo M.C."/>
            <person name="Dvorak J."/>
        </authorList>
    </citation>
    <scope>NUCLEOTIDE SEQUENCE [LARGE SCALE GENOMIC DNA]</scope>
    <source>
        <strain evidence="7">cv. AL8/78</strain>
    </source>
</reference>
<reference evidence="7" key="3">
    <citation type="journal article" date="2017" name="Nature">
        <title>Genome sequence of the progenitor of the wheat D genome Aegilops tauschii.</title>
        <authorList>
            <person name="Luo M.C."/>
            <person name="Gu Y.Q."/>
            <person name="Puiu D."/>
            <person name="Wang H."/>
            <person name="Twardziok S.O."/>
            <person name="Deal K.R."/>
            <person name="Huo N."/>
            <person name="Zhu T."/>
            <person name="Wang L."/>
            <person name="Wang Y."/>
            <person name="McGuire P.E."/>
            <person name="Liu S."/>
            <person name="Long H."/>
            <person name="Ramasamy R.K."/>
            <person name="Rodriguez J.C."/>
            <person name="Van S.L."/>
            <person name="Yuan L."/>
            <person name="Wang Z."/>
            <person name="Xia Z."/>
            <person name="Xiao L."/>
            <person name="Anderson O.D."/>
            <person name="Ouyang S."/>
            <person name="Liang Y."/>
            <person name="Zimin A.V."/>
            <person name="Pertea G."/>
            <person name="Qi P."/>
            <person name="Bennetzen J.L."/>
            <person name="Dai X."/>
            <person name="Dawson M.W."/>
            <person name="Muller H.G."/>
            <person name="Kugler K."/>
            <person name="Rivarola-Duarte L."/>
            <person name="Spannagl M."/>
            <person name="Mayer K.F.X."/>
            <person name="Lu F.H."/>
            <person name="Bevan M.W."/>
            <person name="Leroy P."/>
            <person name="Li P."/>
            <person name="You F.M."/>
            <person name="Sun Q."/>
            <person name="Liu Z."/>
            <person name="Lyons E."/>
            <person name="Wicker T."/>
            <person name="Salzberg S.L."/>
            <person name="Devos K.M."/>
            <person name="Dvorak J."/>
        </authorList>
    </citation>
    <scope>NUCLEOTIDE SEQUENCE [LARGE SCALE GENOMIC DNA]</scope>
    <source>
        <strain evidence="7">cv. AL8/78</strain>
    </source>
</reference>
<evidence type="ECO:0000256" key="4">
    <source>
        <dbReference type="ARBA" id="ARBA00023136"/>
    </source>
</evidence>
<keyword evidence="3 6" id="KW-1133">Transmembrane helix</keyword>
<sequence length="392" mass="45140">TRQACWVLYMMEINMKFGRAHVALLGRRPPRRSESSQRKKPAPTRVARRSNKSLHRSRNRERERERESTARLPLSSFAGERPKLRMEILQQGTMSMFPGMDLTKMDPPTLTLLGAACCVMLSMHFTVQLVSQHLFYWKNPKEQKAILIIVLMPPLYAITSFAGLLDIKGSKTFFTCLESVKECYEALVIAKFLALMYSYLNISISKNIVPDEIKGRVLHHSFPVSLFLPRNVRLEHKTLKLLKYWTWQFVVVRPVCSILIIALQLLGLYPSWVSWTFTIILNFSVSMALYALVIFYHLFAKELAPHKPLAKFLCIKGIVFFSFWQGCALDVLAGVGVIQSHHFWLDVEHIQEAIQNVLIILEMVIFSVLQQYAYHVAPYSGADKAKFEKKNE</sequence>
<dbReference type="EnsemblPlants" id="AET2Gv20486100.3">
    <property type="protein sequence ID" value="AET2Gv20486100.3"/>
    <property type="gene ID" value="AET2Gv20486100"/>
</dbReference>
<accession>A0A453BFJ9</accession>
<feature type="transmembrane region" description="Helical" evidence="6">
    <location>
        <begin position="145"/>
        <end position="165"/>
    </location>
</feature>
<reference evidence="8" key="2">
    <citation type="journal article" date="2017" name="Nat. Plants">
        <title>The Aegilops tauschii genome reveals multiple impacts of transposons.</title>
        <authorList>
            <person name="Zhao G."/>
            <person name="Zou C."/>
            <person name="Li K."/>
            <person name="Wang K."/>
            <person name="Li T."/>
            <person name="Gao L."/>
            <person name="Zhang X."/>
            <person name="Wang H."/>
            <person name="Yang Z."/>
            <person name="Liu X."/>
            <person name="Jiang W."/>
            <person name="Mao L."/>
            <person name="Kong X."/>
            <person name="Jiao Y."/>
            <person name="Jia J."/>
        </authorList>
    </citation>
    <scope>NUCLEOTIDE SEQUENCE [LARGE SCALE GENOMIC DNA]</scope>
    <source>
        <strain evidence="8">cv. AL8/78</strain>
    </source>
</reference>
<evidence type="ECO:0000256" key="3">
    <source>
        <dbReference type="ARBA" id="ARBA00022989"/>
    </source>
</evidence>
<reference evidence="8" key="1">
    <citation type="journal article" date="2014" name="Science">
        <title>Ancient hybridizations among the ancestral genomes of bread wheat.</title>
        <authorList>
            <consortium name="International Wheat Genome Sequencing Consortium,"/>
            <person name="Marcussen T."/>
            <person name="Sandve S.R."/>
            <person name="Heier L."/>
            <person name="Spannagl M."/>
            <person name="Pfeifer M."/>
            <person name="Jakobsen K.S."/>
            <person name="Wulff B.B."/>
            <person name="Steuernagel B."/>
            <person name="Mayer K.F."/>
            <person name="Olsen O.A."/>
        </authorList>
    </citation>
    <scope>NUCLEOTIDE SEQUENCE [LARGE SCALE GENOMIC DNA]</scope>
    <source>
        <strain evidence="8">cv. AL8/78</strain>
    </source>
</reference>
<evidence type="ECO:0000313" key="7">
    <source>
        <dbReference type="EnsemblPlants" id="AET2Gv20486100.3"/>
    </source>
</evidence>
<feature type="transmembrane region" description="Helical" evidence="6">
    <location>
        <begin position="244"/>
        <end position="266"/>
    </location>
</feature>
<evidence type="ECO:0000256" key="5">
    <source>
        <dbReference type="SAM" id="MobiDB-lite"/>
    </source>
</evidence>
<feature type="transmembrane region" description="Helical" evidence="6">
    <location>
        <begin position="312"/>
        <end position="333"/>
    </location>
</feature>
<evidence type="ECO:0008006" key="9">
    <source>
        <dbReference type="Google" id="ProtNLM"/>
    </source>
</evidence>
<keyword evidence="2 6" id="KW-0812">Transmembrane</keyword>
<evidence type="ECO:0000313" key="8">
    <source>
        <dbReference type="Proteomes" id="UP000015105"/>
    </source>
</evidence>
<feature type="transmembrane region" description="Helical" evidence="6">
    <location>
        <begin position="110"/>
        <end position="130"/>
    </location>
</feature>
<dbReference type="Pfam" id="PF03619">
    <property type="entry name" value="Solute_trans_a"/>
    <property type="match status" value="1"/>
</dbReference>
<name>A0A453BFJ9_AEGTS</name>
<feature type="region of interest" description="Disordered" evidence="5">
    <location>
        <begin position="26"/>
        <end position="74"/>
    </location>
</feature>
<dbReference type="GO" id="GO:0016020">
    <property type="term" value="C:membrane"/>
    <property type="evidence" value="ECO:0007669"/>
    <property type="project" value="UniProtKB-SubCell"/>
</dbReference>
<protein>
    <recommendedName>
        <fullName evidence="9">Transmembrane protein 184C</fullName>
    </recommendedName>
</protein>